<organism evidence="6 7">
    <name type="scientific">Entamoeba invadens IP1</name>
    <dbReference type="NCBI Taxonomy" id="370355"/>
    <lineage>
        <taxon>Eukaryota</taxon>
        <taxon>Amoebozoa</taxon>
        <taxon>Evosea</taxon>
        <taxon>Archamoebae</taxon>
        <taxon>Mastigamoebida</taxon>
        <taxon>Entamoebidae</taxon>
        <taxon>Entamoeba</taxon>
    </lineage>
</organism>
<accession>L7FMY0</accession>
<dbReference type="EMBL" id="KB206391">
    <property type="protein sequence ID" value="ELP92222.1"/>
    <property type="molecule type" value="Genomic_DNA"/>
</dbReference>
<dbReference type="InterPro" id="IPR017441">
    <property type="entry name" value="Protein_kinase_ATP_BS"/>
</dbReference>
<evidence type="ECO:0000256" key="2">
    <source>
        <dbReference type="ARBA" id="ARBA00022840"/>
    </source>
</evidence>
<dbReference type="InterPro" id="IPR009030">
    <property type="entry name" value="Growth_fac_rcpt_cys_sf"/>
</dbReference>
<evidence type="ECO:0000313" key="7">
    <source>
        <dbReference type="Proteomes" id="UP000014680"/>
    </source>
</evidence>
<dbReference type="Gene3D" id="3.30.200.20">
    <property type="entry name" value="Phosphorylase Kinase, domain 1"/>
    <property type="match status" value="1"/>
</dbReference>
<dbReference type="InterPro" id="IPR011009">
    <property type="entry name" value="Kinase-like_dom_sf"/>
</dbReference>
<dbReference type="GO" id="GO:0004714">
    <property type="term" value="F:transmembrane receptor protein tyrosine kinase activity"/>
    <property type="evidence" value="ECO:0007669"/>
    <property type="project" value="UniProtKB-EC"/>
</dbReference>
<dbReference type="PANTHER" id="PTHR45756:SF1">
    <property type="entry name" value="PROTEIN KINASE DOMAIN CONTAINING PROTEIN"/>
    <property type="match status" value="1"/>
</dbReference>
<feature type="binding site" evidence="3">
    <location>
        <position position="1255"/>
    </location>
    <ligand>
        <name>ATP</name>
        <dbReference type="ChEBI" id="CHEBI:30616"/>
    </ligand>
</feature>
<dbReference type="SMART" id="SM00220">
    <property type="entry name" value="S_TKc"/>
    <property type="match status" value="1"/>
</dbReference>
<dbReference type="InterPro" id="IPR053215">
    <property type="entry name" value="TKL_Ser/Thr_kinase"/>
</dbReference>
<dbReference type="InterPro" id="IPR000719">
    <property type="entry name" value="Prot_kinase_dom"/>
</dbReference>
<dbReference type="Pfam" id="PF00069">
    <property type="entry name" value="Pkinase"/>
    <property type="match status" value="1"/>
</dbReference>
<dbReference type="SUPFAM" id="SSF57184">
    <property type="entry name" value="Growth factor receptor domain"/>
    <property type="match status" value="4"/>
</dbReference>
<keyword evidence="1 3" id="KW-0547">Nucleotide-binding</keyword>
<gene>
    <name evidence="6" type="ORF">EIN_117960</name>
</gene>
<keyword evidence="4" id="KW-0472">Membrane</keyword>
<reference evidence="6 7" key="1">
    <citation type="submission" date="2012-10" db="EMBL/GenBank/DDBJ databases">
        <authorList>
            <person name="Zafar N."/>
            <person name="Inman J."/>
            <person name="Hall N."/>
            <person name="Lorenzi H."/>
            <person name="Caler E."/>
        </authorList>
    </citation>
    <scope>NUCLEOTIDE SEQUENCE [LARGE SCALE GENOMIC DNA]</scope>
    <source>
        <strain evidence="6 7">IP1</strain>
    </source>
</reference>
<dbReference type="InterPro" id="IPR006212">
    <property type="entry name" value="Furin_repeat"/>
</dbReference>
<dbReference type="PANTHER" id="PTHR45756">
    <property type="entry name" value="PALMITOYLTRANSFERASE"/>
    <property type="match status" value="1"/>
</dbReference>
<dbReference type="Proteomes" id="UP000014680">
    <property type="component" value="Unassembled WGS sequence"/>
</dbReference>
<dbReference type="GO" id="GO:0005524">
    <property type="term" value="F:ATP binding"/>
    <property type="evidence" value="ECO:0007669"/>
    <property type="project" value="UniProtKB-UniRule"/>
</dbReference>
<evidence type="ECO:0000256" key="1">
    <source>
        <dbReference type="ARBA" id="ARBA00022741"/>
    </source>
</evidence>
<dbReference type="PROSITE" id="PS50011">
    <property type="entry name" value="PROTEIN_KINASE_DOM"/>
    <property type="match status" value="1"/>
</dbReference>
<dbReference type="Gene3D" id="2.10.220.10">
    <property type="entry name" value="Hormone Receptor, Insulin-like Growth Factor Receptor 1, Chain A, domain 2"/>
    <property type="match status" value="2"/>
</dbReference>
<dbReference type="GeneID" id="14891217"/>
<dbReference type="InterPro" id="IPR008271">
    <property type="entry name" value="Ser/Thr_kinase_AS"/>
</dbReference>
<keyword evidence="7" id="KW-1185">Reference proteome</keyword>
<dbReference type="SMART" id="SM00261">
    <property type="entry name" value="FU"/>
    <property type="match status" value="6"/>
</dbReference>
<evidence type="ECO:0000256" key="4">
    <source>
        <dbReference type="SAM" id="Phobius"/>
    </source>
</evidence>
<dbReference type="PROSITE" id="PS00107">
    <property type="entry name" value="PROTEIN_KINASE_ATP"/>
    <property type="match status" value="1"/>
</dbReference>
<dbReference type="VEuPathDB" id="AmoebaDB:EIN_117960"/>
<dbReference type="SUPFAM" id="SSF56112">
    <property type="entry name" value="Protein kinase-like (PK-like)"/>
    <property type="match status" value="1"/>
</dbReference>
<dbReference type="EC" id="2.7.10.1" evidence="6"/>
<evidence type="ECO:0000313" key="6">
    <source>
        <dbReference type="EMBL" id="ELP92222.1"/>
    </source>
</evidence>
<dbReference type="OrthoDB" id="4062651at2759"/>
<dbReference type="Gene3D" id="1.10.510.10">
    <property type="entry name" value="Transferase(Phosphotransferase) domain 1"/>
    <property type="match status" value="1"/>
</dbReference>
<evidence type="ECO:0000259" key="5">
    <source>
        <dbReference type="PROSITE" id="PS50011"/>
    </source>
</evidence>
<proteinExistence type="predicted"/>
<feature type="domain" description="Protein kinase" evidence="5">
    <location>
        <begin position="1228"/>
        <end position="1498"/>
    </location>
</feature>
<keyword evidence="6" id="KW-0808">Transferase</keyword>
<dbReference type="PROSITE" id="PS00108">
    <property type="entry name" value="PROTEIN_KINASE_ST"/>
    <property type="match status" value="1"/>
</dbReference>
<keyword evidence="2 3" id="KW-0067">ATP-binding</keyword>
<name>L7FMY0_ENTIV</name>
<protein>
    <submittedName>
        <fullName evidence="6">Protein serine/threonine kinase, putative</fullName>
        <ecNumber evidence="6">2.7.10.1</ecNumber>
    </submittedName>
</protein>
<dbReference type="KEGG" id="eiv:EIN_117960"/>
<keyword evidence="4" id="KW-1133">Transmembrane helix</keyword>
<evidence type="ECO:0000256" key="3">
    <source>
        <dbReference type="PROSITE-ProRule" id="PRU10141"/>
    </source>
</evidence>
<keyword evidence="4" id="KW-0812">Transmembrane</keyword>
<dbReference type="RefSeq" id="XP_004258993.1">
    <property type="nucleotide sequence ID" value="XM_004258945.1"/>
</dbReference>
<feature type="transmembrane region" description="Helical" evidence="4">
    <location>
        <begin position="1049"/>
        <end position="1077"/>
    </location>
</feature>
<keyword evidence="6" id="KW-0418">Kinase</keyword>
<dbReference type="CDD" id="cd00064">
    <property type="entry name" value="FU"/>
    <property type="match status" value="1"/>
</dbReference>
<sequence>MDVYYDQPKISTSNLNFLGTSTGNFTTGVLNNINNVYLFGSSQLNYMKEDNQNDLIFNLTLQDHSTFHIFGEYQVGSSYMEVIGHSTLYIEEDAVLSQSSTTISGTVFTICEYATVHVLGSISSFSAILIKDNASLYLNGHSATGIYPKKINITMCGNSYLEVGGSVQLLSENLTLFDNARAVFKDNMSVYVFIFSLFDSFQGMLLFLHNNSSLYFDVYDKTHSVDGIVSTVMYDTSKIVFHGRNHGFLYRVDMNDNSMIEIKDSIDVTLTHVHLNDNSIIKVSDTSKVILANLESSSTSRIVFNGEGKMSLRCSNGEYVDDCLFEESVINFNGFPFDFTNISLHSTPLNLYATELHFDDSTLNNTILPIDRCINIISIGDDATIPTFTNKHFYTLFDKHLVRYCPDSFDRNTEKTYCSLIDEQWNNKHLFDRNYPFDQAHCPYNNVEVVTFLNRVVIGNQKVLAKFLNETNLVFSVVTTNVQKVSGLLREVTFPSGVVIKSLCSVIENVAVELLSNGSYSYSSICKMFVGTNDSTNSDTQKVSEIKGVSESGYIVIDEETIIASTDFGLLIYISNQLKPSTITTTFNSNILVIGNIGFYVNEELCTYGRVTSTLSECYKYDKLRCDDGYYVSEMSCVKCTSNCIKCTEFECILCADNYILSGSVCEKKPTSCLVARNNFCFECKDTYSQMGTTCLNTSPLPNCTISRNNLCVKCSSDLMVIKDGVCVQYDKAILTTKFSVVACEIGYYTFNGTCHKCSDKHQNCLMCDLTKCYLCENGYDIQSDGLCKSQNCETYSSIDICIQCKDGYIFGESKNGYYLSNGICVSFIANCMTGNNTGCTRCNSGYYLNTLKLCEKCQSNCLTCGTSPSNCLSCDENTFLSENKCVTSSKYNNTCDRYTSNGFCVHCISGYYLYQDSCRECLSSCDICSNKYYCITCKDGYFMSSFGECLDNKQAGACSVNVSTSLGCIRCDPGNYLNGRQCIPCTLGCISCDSTKCFTCYDKFVLQDGKCVSYYFVSNCLSAHDGQCSSCSFWYTPDRNGSYCERSAVWWVILLIVIVCLALISIIVVVIVHILYRIISKYVRNRNLDDLVFDISQTGVLTHELIQGLYTNVSQIIFDGDNTQLPVFKESVTSFVLANKGKQTVRVQVKGRRNKYRYTIEVTPPVVLLKRDQACQFTVLVEPKCTCRINDVISIFINDIKKPKGENVTLPVLAESAMSSFLDQTEIEVKRLVGEGTFGKVFLCVFRGQHVALKVMKQINIEQQSPDEFNKEIEMLTKFRCDQIIHFFGSVRMARIVGLVVEYAPLGSLRNIFMNKEIDEVCDKMKVKFMIDTTQALLYLHTNGVLHRDVKPDNVLVFNKTSIITTNVKLSDFGSSRNINLFLSNMSFTKGIGTPVYMAPEIYNKNKYSQAADVYALGITLLECMKWDEAYENKTFVYSFQIPDFINKGNRLPKPANVSNEMFAIVQACWDQTPKNRPTTQTILERLNQIEEKLPMF</sequence>